<proteinExistence type="inferred from homology"/>
<evidence type="ECO:0000256" key="9">
    <source>
        <dbReference type="ARBA" id="ARBA00022723"/>
    </source>
</evidence>
<evidence type="ECO:0000256" key="7">
    <source>
        <dbReference type="ARBA" id="ARBA00022679"/>
    </source>
</evidence>
<accession>A0AA88SL31</accession>
<dbReference type="GO" id="GO:0005024">
    <property type="term" value="F:transforming growth factor beta receptor activity"/>
    <property type="evidence" value="ECO:0007669"/>
    <property type="project" value="TreeGrafter"/>
</dbReference>
<evidence type="ECO:0000256" key="13">
    <source>
        <dbReference type="ARBA" id="ARBA00022840"/>
    </source>
</evidence>
<dbReference type="InterPro" id="IPR001245">
    <property type="entry name" value="Ser-Thr/Tyr_kinase_cat_dom"/>
</dbReference>
<evidence type="ECO:0000256" key="10">
    <source>
        <dbReference type="ARBA" id="ARBA00022729"/>
    </source>
</evidence>
<evidence type="ECO:0000256" key="19">
    <source>
        <dbReference type="SAM" id="SignalP"/>
    </source>
</evidence>
<evidence type="ECO:0000256" key="16">
    <source>
        <dbReference type="ARBA" id="ARBA00023136"/>
    </source>
</evidence>
<evidence type="ECO:0000256" key="1">
    <source>
        <dbReference type="ARBA" id="ARBA00001936"/>
    </source>
</evidence>
<keyword evidence="11" id="KW-0547">Nucleotide-binding</keyword>
<keyword evidence="10 19" id="KW-0732">Signal</keyword>
<evidence type="ECO:0000256" key="5">
    <source>
        <dbReference type="ARBA" id="ARBA00012401"/>
    </source>
</evidence>
<dbReference type="Proteomes" id="UP001187315">
    <property type="component" value="Unassembled WGS sequence"/>
</dbReference>
<dbReference type="Gene3D" id="3.30.200.20">
    <property type="entry name" value="Phosphorylase Kinase, domain 1"/>
    <property type="match status" value="1"/>
</dbReference>
<dbReference type="EC" id="2.7.11.30" evidence="5"/>
<keyword evidence="12" id="KW-0418">Kinase</keyword>
<evidence type="ECO:0000256" key="14">
    <source>
        <dbReference type="ARBA" id="ARBA00022842"/>
    </source>
</evidence>
<sequence>MRLSVSTVFTASIAWLSTCIPSPAVTTDRRCVFLASPQNTEWIHRAGNISGSSQHCARTECCMGYFQLENQKPTPVLLSCSIIQTNCPNSSCHASVLHQNYIRCLCSSDFCNVNITFNQQAKQAEYTKPPYSSDLLSTKVLIIPAGALILFLSLVMALKWKILLQRCRPVTPSNPHDVLEVSSIDLDKHLELQKVVACGHFASVWQGTFQGSSVALKVFPTALRQEFAKEKDVYKLPLMMHSGIVRFLGHGKIGNDFVIVLELATQGSLNAFLSKTVCDWGCTLKLAQTLSQGLAYLHTDLKMNGVYKPAVAHCDLSSSNVLVRADGSCALCDFGCSTVLQWQRVQGYSIIVENRMQMGTLQYMSPEILEGCVNLSSGRCLLQGDVYSLGLLLWEMLMLCSDLSTGSPVPEHVLPYETELGRNPSLEALLTFVSEKRKRPIIPHLWARVSQGLLLQELLEDCWDHDADARLTAECAANRLAYLSLDV</sequence>
<gene>
    <name evidence="21" type="ORF">Q7C36_011260</name>
</gene>
<evidence type="ECO:0000313" key="22">
    <source>
        <dbReference type="Proteomes" id="UP001187315"/>
    </source>
</evidence>
<keyword evidence="9" id="KW-0479">Metal-binding</keyword>
<comment type="cofactor">
    <cofactor evidence="2">
        <name>Mg(2+)</name>
        <dbReference type="ChEBI" id="CHEBI:18420"/>
    </cofactor>
</comment>
<dbReference type="GO" id="GO:0005524">
    <property type="term" value="F:ATP binding"/>
    <property type="evidence" value="ECO:0007669"/>
    <property type="project" value="UniProtKB-KW"/>
</dbReference>
<evidence type="ECO:0000256" key="6">
    <source>
        <dbReference type="ARBA" id="ARBA00022527"/>
    </source>
</evidence>
<dbReference type="InterPro" id="IPR011009">
    <property type="entry name" value="Kinase-like_dom_sf"/>
</dbReference>
<dbReference type="InterPro" id="IPR000333">
    <property type="entry name" value="TGFB_receptor"/>
</dbReference>
<keyword evidence="8 18" id="KW-0812">Transmembrane</keyword>
<evidence type="ECO:0000256" key="15">
    <source>
        <dbReference type="ARBA" id="ARBA00022989"/>
    </source>
</evidence>
<evidence type="ECO:0000256" key="18">
    <source>
        <dbReference type="SAM" id="Phobius"/>
    </source>
</evidence>
<evidence type="ECO:0000256" key="8">
    <source>
        <dbReference type="ARBA" id="ARBA00022692"/>
    </source>
</evidence>
<comment type="caution">
    <text evidence="21">The sequence shown here is derived from an EMBL/GenBank/DDBJ whole genome shotgun (WGS) entry which is preliminary data.</text>
</comment>
<comment type="similarity">
    <text evidence="4">Belongs to the protein kinase superfamily. TKL Ser/Thr protein kinase family. TGFB receptor subfamily.</text>
</comment>
<dbReference type="Gene3D" id="1.10.510.10">
    <property type="entry name" value="Transferase(Phosphotransferase) domain 1"/>
    <property type="match status" value="1"/>
</dbReference>
<keyword evidence="13" id="KW-0067">ATP-binding</keyword>
<organism evidence="21 22">
    <name type="scientific">Tachysurus vachellii</name>
    <name type="common">Darkbarbel catfish</name>
    <name type="synonym">Pelteobagrus vachellii</name>
    <dbReference type="NCBI Taxonomy" id="175792"/>
    <lineage>
        <taxon>Eukaryota</taxon>
        <taxon>Metazoa</taxon>
        <taxon>Chordata</taxon>
        <taxon>Craniata</taxon>
        <taxon>Vertebrata</taxon>
        <taxon>Euteleostomi</taxon>
        <taxon>Actinopterygii</taxon>
        <taxon>Neopterygii</taxon>
        <taxon>Teleostei</taxon>
        <taxon>Ostariophysi</taxon>
        <taxon>Siluriformes</taxon>
        <taxon>Bagridae</taxon>
        <taxon>Tachysurus</taxon>
    </lineage>
</organism>
<reference evidence="21" key="1">
    <citation type="submission" date="2023-08" db="EMBL/GenBank/DDBJ databases">
        <title>Pelteobagrus vachellii genome.</title>
        <authorList>
            <person name="Liu H."/>
        </authorList>
    </citation>
    <scope>NUCLEOTIDE SEQUENCE</scope>
    <source>
        <strain evidence="21">PRFRI_2022a</strain>
        <tissue evidence="21">Muscle</tissue>
    </source>
</reference>
<dbReference type="AlphaFoldDB" id="A0AA88SL31"/>
<keyword evidence="17" id="KW-0675">Receptor</keyword>
<dbReference type="CDD" id="cd23616">
    <property type="entry name" value="TFP_LU_ECD_AMHR2"/>
    <property type="match status" value="1"/>
</dbReference>
<evidence type="ECO:0000256" key="11">
    <source>
        <dbReference type="ARBA" id="ARBA00022741"/>
    </source>
</evidence>
<evidence type="ECO:0000256" key="2">
    <source>
        <dbReference type="ARBA" id="ARBA00001946"/>
    </source>
</evidence>
<dbReference type="Pfam" id="PF07714">
    <property type="entry name" value="PK_Tyr_Ser-Thr"/>
    <property type="match status" value="1"/>
</dbReference>
<evidence type="ECO:0000313" key="21">
    <source>
        <dbReference type="EMBL" id="KAK2843045.1"/>
    </source>
</evidence>
<keyword evidence="6" id="KW-0723">Serine/threonine-protein kinase</keyword>
<dbReference type="Gene3D" id="2.10.60.10">
    <property type="entry name" value="CD59"/>
    <property type="match status" value="1"/>
</dbReference>
<dbReference type="GO" id="GO:0043235">
    <property type="term" value="C:receptor complex"/>
    <property type="evidence" value="ECO:0007669"/>
    <property type="project" value="TreeGrafter"/>
</dbReference>
<feature type="signal peptide" evidence="19">
    <location>
        <begin position="1"/>
        <end position="19"/>
    </location>
</feature>
<dbReference type="PROSITE" id="PS50011">
    <property type="entry name" value="PROTEIN_KINASE_DOM"/>
    <property type="match status" value="1"/>
</dbReference>
<keyword evidence="16 18" id="KW-0472">Membrane</keyword>
<dbReference type="PANTHER" id="PTHR23255:SF49">
    <property type="entry name" value="ANTI-MUELLERIAN HORMONE TYPE-2 RECEPTOR"/>
    <property type="match status" value="1"/>
</dbReference>
<keyword evidence="14" id="KW-0460">Magnesium</keyword>
<name>A0AA88SL31_TACVA</name>
<keyword evidence="7" id="KW-0808">Transferase</keyword>
<feature type="domain" description="Protein kinase" evidence="20">
    <location>
        <begin position="190"/>
        <end position="483"/>
    </location>
</feature>
<evidence type="ECO:0000256" key="3">
    <source>
        <dbReference type="ARBA" id="ARBA00004479"/>
    </source>
</evidence>
<dbReference type="EMBL" id="JAVHJS010000011">
    <property type="protein sequence ID" value="KAK2843045.1"/>
    <property type="molecule type" value="Genomic_DNA"/>
</dbReference>
<dbReference type="GO" id="GO:0030509">
    <property type="term" value="P:BMP signaling pathway"/>
    <property type="evidence" value="ECO:0007669"/>
    <property type="project" value="TreeGrafter"/>
</dbReference>
<protein>
    <recommendedName>
        <fullName evidence="5">receptor protein serine/threonine kinase</fullName>
        <ecNumber evidence="5">2.7.11.30</ecNumber>
    </recommendedName>
</protein>
<dbReference type="InterPro" id="IPR045860">
    <property type="entry name" value="Snake_toxin-like_sf"/>
</dbReference>
<dbReference type="PANTHER" id="PTHR23255">
    <property type="entry name" value="TRANSFORMING GROWTH FACTOR-BETA RECEPTOR TYPE I AND II"/>
    <property type="match status" value="1"/>
</dbReference>
<comment type="subcellular location">
    <subcellularLocation>
        <location evidence="3">Membrane</location>
        <topology evidence="3">Single-pass type I membrane protein</topology>
    </subcellularLocation>
</comment>
<evidence type="ECO:0000256" key="12">
    <source>
        <dbReference type="ARBA" id="ARBA00022777"/>
    </source>
</evidence>
<evidence type="ECO:0000256" key="4">
    <source>
        <dbReference type="ARBA" id="ARBA00009605"/>
    </source>
</evidence>
<feature type="chain" id="PRO_5041704693" description="receptor protein serine/threonine kinase" evidence="19">
    <location>
        <begin position="20"/>
        <end position="487"/>
    </location>
</feature>
<evidence type="ECO:0000259" key="20">
    <source>
        <dbReference type="PROSITE" id="PS50011"/>
    </source>
</evidence>
<dbReference type="GO" id="GO:0005886">
    <property type="term" value="C:plasma membrane"/>
    <property type="evidence" value="ECO:0007669"/>
    <property type="project" value="TreeGrafter"/>
</dbReference>
<feature type="transmembrane region" description="Helical" evidence="18">
    <location>
        <begin position="140"/>
        <end position="158"/>
    </location>
</feature>
<dbReference type="InterPro" id="IPR000719">
    <property type="entry name" value="Prot_kinase_dom"/>
</dbReference>
<evidence type="ECO:0000256" key="17">
    <source>
        <dbReference type="ARBA" id="ARBA00023170"/>
    </source>
</evidence>
<dbReference type="SUPFAM" id="SSF56112">
    <property type="entry name" value="Protein kinase-like (PK-like)"/>
    <property type="match status" value="1"/>
</dbReference>
<keyword evidence="22" id="KW-1185">Reference proteome</keyword>
<comment type="cofactor">
    <cofactor evidence="1">
        <name>Mn(2+)</name>
        <dbReference type="ChEBI" id="CHEBI:29035"/>
    </cofactor>
</comment>
<keyword evidence="15 18" id="KW-1133">Transmembrane helix</keyword>